<accession>A0AAV2UZQ9</accession>
<evidence type="ECO:0000313" key="1">
    <source>
        <dbReference type="EMBL" id="CCD06516.1"/>
    </source>
</evidence>
<dbReference type="EMBL" id="FQ958210">
    <property type="protein sequence ID" value="CCD06516.1"/>
    <property type="molecule type" value="Genomic_DNA"/>
</dbReference>
<sequence length="300" mass="35025">MFPPLQDPWSELEELGFNPEYLKRLKQRAVTSIELTKNIEMLADYYEQFKEVGFTDRDLARIVSLVSFTADNRLANIGSRMMITLVCGGLNLVKAPLHFKPHKLTNMMLSLNGLEKLRTLVEMSKESGFTPFKNQAEFKASFEKRCKKFPMLRVLWCYSDANESYMEYRKQDAIYKDWLSEEELHQLNRLSRISKMRDLHYWKRDTVRPVLLGDNYYSREDFGQTREEFEKAQDNPDAVESWCDSWANPFDQNPAPALTQSQEKSNQRNASKIPFFIVYESKGKSGVVDEQQSSINAFSN</sequence>
<name>A0AAV2UZQ9_LEGPN</name>
<evidence type="ECO:0000313" key="2">
    <source>
        <dbReference type="Proteomes" id="UP000010102"/>
    </source>
</evidence>
<reference evidence="1 2" key="1">
    <citation type="submission" date="2011-07" db="EMBL/GenBank/DDBJ databases">
        <authorList>
            <person name="Genoscope - CEA"/>
        </authorList>
    </citation>
    <scope>NUCLEOTIDE SEQUENCE [LARGE SCALE GENOMIC DNA]</scope>
    <source>
        <strain evidence="2">lorraine</strain>
    </source>
</reference>
<proteinExistence type="predicted"/>
<gene>
    <name evidence="1" type="ORF">LPO_2554</name>
</gene>
<dbReference type="AlphaFoldDB" id="A0AAV2UZQ9"/>
<organism evidence="1 2">
    <name type="scientific">Legionella pneumophila subsp. pneumophila</name>
    <dbReference type="NCBI Taxonomy" id="91891"/>
    <lineage>
        <taxon>Bacteria</taxon>
        <taxon>Pseudomonadati</taxon>
        <taxon>Pseudomonadota</taxon>
        <taxon>Gammaproteobacteria</taxon>
        <taxon>Legionellales</taxon>
        <taxon>Legionellaceae</taxon>
        <taxon>Legionella</taxon>
    </lineage>
</organism>
<dbReference type="Proteomes" id="UP000010102">
    <property type="component" value="Chromosome"/>
</dbReference>
<dbReference type="KEGG" id="lpo:LPO_2554"/>
<protein>
    <submittedName>
        <fullName evidence="1">Uncharacterized protein</fullName>
    </submittedName>
</protein>
<dbReference type="RefSeq" id="WP_014842408.1">
    <property type="nucleotide sequence ID" value="NC_018139.1"/>
</dbReference>